<feature type="compositionally biased region" description="Basic residues" evidence="1">
    <location>
        <begin position="53"/>
        <end position="63"/>
    </location>
</feature>
<name>A0A969PYJ2_9BACI</name>
<feature type="region of interest" description="Disordered" evidence="1">
    <location>
        <begin position="53"/>
        <end position="78"/>
    </location>
</feature>
<dbReference type="EMBL" id="JAATHJ010000013">
    <property type="protein sequence ID" value="NJP37907.1"/>
    <property type="molecule type" value="Genomic_DNA"/>
</dbReference>
<gene>
    <name evidence="2" type="ORF">HCN83_09945</name>
</gene>
<accession>A0A969PYJ2</accession>
<organism evidence="2 3">
    <name type="scientific">Alkalicoccus luteus</name>
    <dbReference type="NCBI Taxonomy" id="1237094"/>
    <lineage>
        <taxon>Bacteria</taxon>
        <taxon>Bacillati</taxon>
        <taxon>Bacillota</taxon>
        <taxon>Bacilli</taxon>
        <taxon>Bacillales</taxon>
        <taxon>Bacillaceae</taxon>
        <taxon>Alkalicoccus</taxon>
    </lineage>
</organism>
<feature type="compositionally biased region" description="Basic and acidic residues" evidence="1">
    <location>
        <begin position="64"/>
        <end position="78"/>
    </location>
</feature>
<keyword evidence="3" id="KW-1185">Reference proteome</keyword>
<evidence type="ECO:0000256" key="1">
    <source>
        <dbReference type="SAM" id="MobiDB-lite"/>
    </source>
</evidence>
<proteinExistence type="predicted"/>
<evidence type="ECO:0000313" key="2">
    <source>
        <dbReference type="EMBL" id="NJP37907.1"/>
    </source>
</evidence>
<dbReference type="Proteomes" id="UP000752012">
    <property type="component" value="Unassembled WGS sequence"/>
</dbReference>
<reference evidence="2 3" key="1">
    <citation type="submission" date="2020-03" db="EMBL/GenBank/DDBJ databases">
        <title>Assessment of the enzymatic potential of alkaline-tolerant lipase obtained from Bacillus luteus H11 (technogenic soil) for the bioremediation of saline soils contaminated with petroleum substances.</title>
        <authorList>
            <person name="Kalwasinska A."/>
        </authorList>
    </citation>
    <scope>NUCLEOTIDE SEQUENCE [LARGE SCALE GENOMIC DNA]</scope>
    <source>
        <strain evidence="2 3">H11</strain>
    </source>
</reference>
<sequence>MRPPSEVNYKKHVKKFDADVKTYTLSPEEIQQLYPPRVWSPDQEAEIAEYKRRHRSAVPKPKQKLREGNWEIPKVREA</sequence>
<dbReference type="RefSeq" id="WP_168006876.1">
    <property type="nucleotide sequence ID" value="NZ_JAATHJ010000013.1"/>
</dbReference>
<evidence type="ECO:0000313" key="3">
    <source>
        <dbReference type="Proteomes" id="UP000752012"/>
    </source>
</evidence>
<dbReference type="AlphaFoldDB" id="A0A969PYJ2"/>
<comment type="caution">
    <text evidence="2">The sequence shown here is derived from an EMBL/GenBank/DDBJ whole genome shotgun (WGS) entry which is preliminary data.</text>
</comment>
<protein>
    <submittedName>
        <fullName evidence="2">Uncharacterized protein</fullName>
    </submittedName>
</protein>